<feature type="region of interest" description="Disordered" evidence="6">
    <location>
        <begin position="1"/>
        <end position="20"/>
    </location>
</feature>
<sequence length="108" mass="12662">MADQPKPGQPGQAPQPKGKRNGVDFCECLLICMCPPMAVYFRHRRTHYHFWVNYILWWISFSILSIFHACWYLCCIGDDEEDDMEPRIKREQIQKAQQQANMAAGVKK</sequence>
<evidence type="ECO:0000256" key="1">
    <source>
        <dbReference type="ARBA" id="ARBA00004370"/>
    </source>
</evidence>
<evidence type="ECO:0000313" key="9">
    <source>
        <dbReference type="Proteomes" id="UP000298663"/>
    </source>
</evidence>
<comment type="caution">
    <text evidence="8">The sequence shown here is derived from an EMBL/GenBank/DDBJ whole genome shotgun (WGS) entry which is preliminary data.</text>
</comment>
<evidence type="ECO:0000256" key="7">
    <source>
        <dbReference type="SAM" id="Phobius"/>
    </source>
</evidence>
<dbReference type="Proteomes" id="UP000298663">
    <property type="component" value="Unassembled WGS sequence"/>
</dbReference>
<keyword evidence="5 7" id="KW-0472">Membrane</keyword>
<evidence type="ECO:0000313" key="8">
    <source>
        <dbReference type="EMBL" id="TKR82476.1"/>
    </source>
</evidence>
<reference evidence="8 9" key="2">
    <citation type="journal article" date="2019" name="G3 (Bethesda)">
        <title>Hybrid Assembly of the Genome of the Entomopathogenic Nematode Steinernema carpocapsae Identifies the X-Chromosome.</title>
        <authorList>
            <person name="Serra L."/>
            <person name="Macchietto M."/>
            <person name="Macias-Munoz A."/>
            <person name="McGill C.J."/>
            <person name="Rodriguez I.M."/>
            <person name="Rodriguez B."/>
            <person name="Murad R."/>
            <person name="Mortazavi A."/>
        </authorList>
    </citation>
    <scope>NUCLEOTIDE SEQUENCE [LARGE SCALE GENOMIC DNA]</scope>
    <source>
        <strain evidence="8 9">ALL</strain>
    </source>
</reference>
<evidence type="ECO:0000256" key="4">
    <source>
        <dbReference type="ARBA" id="ARBA00022989"/>
    </source>
</evidence>
<evidence type="ECO:0000256" key="5">
    <source>
        <dbReference type="ARBA" id="ARBA00023136"/>
    </source>
</evidence>
<feature type="compositionally biased region" description="Low complexity" evidence="6">
    <location>
        <begin position="1"/>
        <end position="16"/>
    </location>
</feature>
<proteinExistence type="inferred from homology"/>
<keyword evidence="3 7" id="KW-0812">Transmembrane</keyword>
<keyword evidence="4 7" id="KW-1133">Transmembrane helix</keyword>
<evidence type="ECO:0000256" key="2">
    <source>
        <dbReference type="ARBA" id="ARBA00009530"/>
    </source>
</evidence>
<evidence type="ECO:0000256" key="6">
    <source>
        <dbReference type="SAM" id="MobiDB-lite"/>
    </source>
</evidence>
<name>A0A4U5NI20_STECR</name>
<dbReference type="Pfam" id="PF01679">
    <property type="entry name" value="Pmp3"/>
    <property type="match status" value="1"/>
</dbReference>
<protein>
    <submittedName>
        <fullName evidence="8">Uncharacterized protein</fullName>
    </submittedName>
</protein>
<reference evidence="8 9" key="1">
    <citation type="journal article" date="2015" name="Genome Biol.">
        <title>Comparative genomics of Steinernema reveals deeply conserved gene regulatory networks.</title>
        <authorList>
            <person name="Dillman A.R."/>
            <person name="Macchietto M."/>
            <person name="Porter C.F."/>
            <person name="Rogers A."/>
            <person name="Williams B."/>
            <person name="Antoshechkin I."/>
            <person name="Lee M.M."/>
            <person name="Goodwin Z."/>
            <person name="Lu X."/>
            <person name="Lewis E.E."/>
            <person name="Goodrich-Blair H."/>
            <person name="Stock S.P."/>
            <person name="Adams B.J."/>
            <person name="Sternberg P.W."/>
            <person name="Mortazavi A."/>
        </authorList>
    </citation>
    <scope>NUCLEOTIDE SEQUENCE [LARGE SCALE GENOMIC DNA]</scope>
    <source>
        <strain evidence="8 9">ALL</strain>
    </source>
</reference>
<feature type="transmembrane region" description="Helical" evidence="7">
    <location>
        <begin position="54"/>
        <end position="74"/>
    </location>
</feature>
<keyword evidence="9" id="KW-1185">Reference proteome</keyword>
<comment type="similarity">
    <text evidence="2">Belongs to the UPF0057 (PMP3) family.</text>
</comment>
<accession>A0A4U5NI20</accession>
<dbReference type="EMBL" id="AZBU02000004">
    <property type="protein sequence ID" value="TKR82476.1"/>
    <property type="molecule type" value="Genomic_DNA"/>
</dbReference>
<dbReference type="GO" id="GO:0016020">
    <property type="term" value="C:membrane"/>
    <property type="evidence" value="ECO:0007669"/>
    <property type="project" value="UniProtKB-SubCell"/>
</dbReference>
<evidence type="ECO:0000256" key="3">
    <source>
        <dbReference type="ARBA" id="ARBA00022692"/>
    </source>
</evidence>
<dbReference type="AlphaFoldDB" id="A0A4U5NI20"/>
<dbReference type="InterPro" id="IPR000612">
    <property type="entry name" value="PMP3"/>
</dbReference>
<gene>
    <name evidence="8" type="ORF">L596_016196</name>
</gene>
<organism evidence="8 9">
    <name type="scientific">Steinernema carpocapsae</name>
    <name type="common">Entomopathogenic nematode</name>
    <dbReference type="NCBI Taxonomy" id="34508"/>
    <lineage>
        <taxon>Eukaryota</taxon>
        <taxon>Metazoa</taxon>
        <taxon>Ecdysozoa</taxon>
        <taxon>Nematoda</taxon>
        <taxon>Chromadorea</taxon>
        <taxon>Rhabditida</taxon>
        <taxon>Tylenchina</taxon>
        <taxon>Panagrolaimomorpha</taxon>
        <taxon>Strongyloidoidea</taxon>
        <taxon>Steinernematidae</taxon>
        <taxon>Steinernema</taxon>
    </lineage>
</organism>
<comment type="subcellular location">
    <subcellularLocation>
        <location evidence="1">Membrane</location>
    </subcellularLocation>
</comment>